<evidence type="ECO:0000313" key="2">
    <source>
        <dbReference type="Proteomes" id="UP001145114"/>
    </source>
</evidence>
<reference evidence="1" key="1">
    <citation type="submission" date="2022-06" db="EMBL/GenBank/DDBJ databases">
        <title>Phylogenomic reconstructions and comparative analyses of Kickxellomycotina fungi.</title>
        <authorList>
            <person name="Reynolds N.K."/>
            <person name="Stajich J.E."/>
            <person name="Barry K."/>
            <person name="Grigoriev I.V."/>
            <person name="Crous P."/>
            <person name="Smith M.E."/>
        </authorList>
    </citation>
    <scope>NUCLEOTIDE SEQUENCE</scope>
    <source>
        <strain evidence="1">RSA 2271</strain>
    </source>
</reference>
<organism evidence="1 2">
    <name type="scientific">Spiromyces aspiralis</name>
    <dbReference type="NCBI Taxonomy" id="68401"/>
    <lineage>
        <taxon>Eukaryota</taxon>
        <taxon>Fungi</taxon>
        <taxon>Fungi incertae sedis</taxon>
        <taxon>Zoopagomycota</taxon>
        <taxon>Kickxellomycotina</taxon>
        <taxon>Kickxellomycetes</taxon>
        <taxon>Kickxellales</taxon>
        <taxon>Kickxellaceae</taxon>
        <taxon>Spiromyces</taxon>
    </lineage>
</organism>
<gene>
    <name evidence="1" type="primary">ABP1</name>
    <name evidence="1" type="ORF">EV182_001118</name>
</gene>
<keyword evidence="2" id="KW-1185">Reference proteome</keyword>
<accession>A0ACC1HTK0</accession>
<evidence type="ECO:0000313" key="1">
    <source>
        <dbReference type="EMBL" id="KAJ1679889.1"/>
    </source>
</evidence>
<dbReference type="Proteomes" id="UP001145114">
    <property type="component" value="Unassembled WGS sequence"/>
</dbReference>
<dbReference type="EMBL" id="JAMZIH010000131">
    <property type="protein sequence ID" value="KAJ1679889.1"/>
    <property type="molecule type" value="Genomic_DNA"/>
</dbReference>
<name>A0ACC1HTK0_9FUNG</name>
<comment type="caution">
    <text evidence="1">The sequence shown here is derived from an EMBL/GenBank/DDBJ whole genome shotgun (WGS) entry which is preliminary data.</text>
</comment>
<proteinExistence type="predicted"/>
<sequence length="713" mass="75177">MARQIDFSTYADELHSTHQRILDGDPEISWALYGLGRNLSLRVENQSNAPLEDLLEEFDESKIQYAFARVTDPNTKLPKFIFLSWCGNGVPVVYRGIFGTQMNDVRKVLGSYHVEITARTNDDLDVNSIMQQIERSSGANYSYHSSKPKPPSARKPPQPARPTTKPTYTTSTARTGGPPPSVPPKAIGPTTTGSTTTATARLGGTKPLFGGPSAGKPVSAIFGGYSAAKPMPRSPPPKPAAAVPRVASPARSQSDFNDEPEHTEPVVVTSARTQADERRAELEALRKRSISRGTNPFIQGSTSPKKSFASVQKAPSPPAEPGANSLSQAEQTKSELELLRNRRLLQSDLGASQYHRSSRPEADERKAELENLRKSRTESVSRDSSSTLGTAGGRPQRGASVSGANNSSSIGMPQAAPPPPPPPPVSASVPVAAAAPPPPPPPPPPAPNNVADPVLVVDPSPSLPPPPPPPPPPVLVVAAAPPPPPPAPAAIPAAAPPPPPPPPQPATVAAVVGPAPEAVLPAPSQQSGIKKARVLHPYAAEDTDEMDLIDNEIIDIIEEIEGWMIGRSQDGERSGMFPGNFVEIIEEHGLISTASAVSPPQPPALPQRNTGPSEPPPPPLPARNNGGSSSAAAPPLPPRNAPGASAALPPPPSRPEDKRAKALYDYEVDEGDEIGFKTGEIITEVELVSEEWWQGKNAHGQIGLFPANFVELL</sequence>
<protein>
    <submittedName>
        <fullName evidence="1">Actin binding protein</fullName>
    </submittedName>
</protein>